<dbReference type="InterPro" id="IPR007374">
    <property type="entry name" value="ASCH_domain"/>
</dbReference>
<dbReference type="EMBL" id="JABUBU010000001">
    <property type="protein sequence ID" value="MBY6365308.1"/>
    <property type="molecule type" value="Genomic_DNA"/>
</dbReference>
<organism evidence="2 3">
    <name type="scientific">Rhodococcoides corynebacterioides</name>
    <dbReference type="NCBI Taxonomy" id="53972"/>
    <lineage>
        <taxon>Bacteria</taxon>
        <taxon>Bacillati</taxon>
        <taxon>Actinomycetota</taxon>
        <taxon>Actinomycetes</taxon>
        <taxon>Mycobacteriales</taxon>
        <taxon>Nocardiaceae</taxon>
        <taxon>Rhodococcoides</taxon>
    </lineage>
</organism>
<evidence type="ECO:0000259" key="1">
    <source>
        <dbReference type="Pfam" id="PF04266"/>
    </source>
</evidence>
<evidence type="ECO:0000313" key="3">
    <source>
        <dbReference type="Proteomes" id="UP000825228"/>
    </source>
</evidence>
<dbReference type="Pfam" id="PF04266">
    <property type="entry name" value="ASCH"/>
    <property type="match status" value="1"/>
</dbReference>
<sequence>MLIRRAVAEAIAAGTVRVQYRRWSTRRVKVGTWIHTPVGVIVVDAITEVDPASLTDDDARPAGETSVAQLRKGFRGADGDPVWRIEVSFGGEDPRIALREDDDLTDDDLAALRAKVDAMDARADSPWAWATLELIRDHPAVLAADLGARLGLGRDVFKPRVRRLKALGLTESLRVGYRLSPRGERVLDGAVGQADSPTGHDRS</sequence>
<evidence type="ECO:0000313" key="2">
    <source>
        <dbReference type="EMBL" id="MBY6365308.1"/>
    </source>
</evidence>
<dbReference type="SUPFAM" id="SSF46785">
    <property type="entry name" value="Winged helix' DNA-binding domain"/>
    <property type="match status" value="1"/>
</dbReference>
<gene>
    <name evidence="2" type="ORF">HQ603_00930</name>
</gene>
<comment type="caution">
    <text evidence="2">The sequence shown here is derived from an EMBL/GenBank/DDBJ whole genome shotgun (WGS) entry which is preliminary data.</text>
</comment>
<reference evidence="2 3" key="1">
    <citation type="submission" date="2020-06" db="EMBL/GenBank/DDBJ databases">
        <title>Taxonomy, biology and ecology of Rhodococcus bacteria occurring in California pistachio and other woody hosts as revealed by genome sequence analyses.</title>
        <authorList>
            <person name="Gai Y."/>
            <person name="Riely B."/>
        </authorList>
    </citation>
    <scope>NUCLEOTIDE SEQUENCE [LARGE SCALE GENOMIC DNA]</scope>
    <source>
        <strain evidence="2 3">BP-281</strain>
    </source>
</reference>
<accession>A0ABS7NYU4</accession>
<dbReference type="InterPro" id="IPR036390">
    <property type="entry name" value="WH_DNA-bd_sf"/>
</dbReference>
<dbReference type="Proteomes" id="UP000825228">
    <property type="component" value="Unassembled WGS sequence"/>
</dbReference>
<dbReference type="RefSeq" id="WP_222682524.1">
    <property type="nucleotide sequence ID" value="NZ_JABUBT010000016.1"/>
</dbReference>
<feature type="domain" description="ASCH" evidence="1">
    <location>
        <begin position="6"/>
        <end position="75"/>
    </location>
</feature>
<keyword evidence="3" id="KW-1185">Reference proteome</keyword>
<protein>
    <submittedName>
        <fullName evidence="2">ASCH domain-containing protein</fullName>
    </submittedName>
</protein>
<name>A0ABS7NYU4_9NOCA</name>
<proteinExistence type="predicted"/>